<dbReference type="PROSITE" id="PS01032">
    <property type="entry name" value="PPM_1"/>
    <property type="match status" value="1"/>
</dbReference>
<evidence type="ECO:0000256" key="4">
    <source>
        <dbReference type="ARBA" id="ARBA00022912"/>
    </source>
</evidence>
<feature type="domain" description="PPM-type phosphatase" evidence="7">
    <location>
        <begin position="1029"/>
        <end position="1305"/>
    </location>
</feature>
<name>A0ABQ7J545_9APIC</name>
<comment type="subcellular location">
    <subcellularLocation>
        <location evidence="1">Membrane</location>
        <topology evidence="1">Peripheral membrane protein</topology>
    </subcellularLocation>
</comment>
<accession>A0ABQ7J545</accession>
<keyword evidence="2" id="KW-0479">Metal-binding</keyword>
<dbReference type="SMART" id="SM00332">
    <property type="entry name" value="PP2Cc"/>
    <property type="match status" value="1"/>
</dbReference>
<evidence type="ECO:0000256" key="2">
    <source>
        <dbReference type="ARBA" id="ARBA00022723"/>
    </source>
</evidence>
<dbReference type="Proteomes" id="UP000823046">
    <property type="component" value="Unassembled WGS sequence"/>
</dbReference>
<dbReference type="InterPro" id="IPR015655">
    <property type="entry name" value="PP2C"/>
</dbReference>
<dbReference type="SUPFAM" id="SSF81606">
    <property type="entry name" value="PP2C-like"/>
    <property type="match status" value="1"/>
</dbReference>
<keyword evidence="4 5" id="KW-0904">Protein phosphatase</keyword>
<evidence type="ECO:0000313" key="8">
    <source>
        <dbReference type="EMBL" id="KAF8819146.1"/>
    </source>
</evidence>
<dbReference type="InterPro" id="IPR008984">
    <property type="entry name" value="SMAD_FHA_dom_sf"/>
</dbReference>
<dbReference type="SUPFAM" id="SSF49879">
    <property type="entry name" value="SMAD/FHA domain"/>
    <property type="match status" value="1"/>
</dbReference>
<dbReference type="PROSITE" id="PS51746">
    <property type="entry name" value="PPM_2"/>
    <property type="match status" value="1"/>
</dbReference>
<evidence type="ECO:0000256" key="3">
    <source>
        <dbReference type="ARBA" id="ARBA00022801"/>
    </source>
</evidence>
<evidence type="ECO:0000256" key="1">
    <source>
        <dbReference type="ARBA" id="ARBA00004170"/>
    </source>
</evidence>
<dbReference type="Pfam" id="PF00481">
    <property type="entry name" value="PP2C"/>
    <property type="match status" value="1"/>
</dbReference>
<keyword evidence="3 5" id="KW-0378">Hydrolase</keyword>
<dbReference type="Gene3D" id="2.60.200.20">
    <property type="match status" value="1"/>
</dbReference>
<dbReference type="InterPro" id="IPR036457">
    <property type="entry name" value="PPM-type-like_dom_sf"/>
</dbReference>
<dbReference type="EMBL" id="JADAQX010000928">
    <property type="protein sequence ID" value="KAF8819146.1"/>
    <property type="molecule type" value="Genomic_DNA"/>
</dbReference>
<dbReference type="Gene3D" id="3.60.40.10">
    <property type="entry name" value="PPM-type phosphatase domain"/>
    <property type="match status" value="1"/>
</dbReference>
<evidence type="ECO:0000313" key="9">
    <source>
        <dbReference type="Proteomes" id="UP000823046"/>
    </source>
</evidence>
<comment type="caution">
    <text evidence="8">The sequence shown here is derived from an EMBL/GenBank/DDBJ whole genome shotgun (WGS) entry which is preliminary data.</text>
</comment>
<protein>
    <submittedName>
        <fullName evidence="8">Protein phosphatase 2C domain-containing protein</fullName>
    </submittedName>
</protein>
<evidence type="ECO:0000256" key="6">
    <source>
        <dbReference type="SAM" id="MobiDB-lite"/>
    </source>
</evidence>
<dbReference type="SMART" id="SM00331">
    <property type="entry name" value="PP2C_SIG"/>
    <property type="match status" value="1"/>
</dbReference>
<dbReference type="CDD" id="cd00143">
    <property type="entry name" value="PP2Cc"/>
    <property type="match status" value="1"/>
</dbReference>
<keyword evidence="9" id="KW-1185">Reference proteome</keyword>
<gene>
    <name evidence="8" type="ORF">IE077_000189</name>
</gene>
<proteinExistence type="inferred from homology"/>
<sequence>MASMEYQGEESNLGVANAFTTLKKLTRKPILSLTGRNVAPSYILLCIKGRYTGQFFHLSSSEKTNIIGSDCMSEEVTLPVQDASMDGKHALFQFRHPLSPSSPLHTEFRLPSFLPSTHSHPSVFQPSTSGYFSIQDLNSKRGTWVQLRHYRARPISPPQDVQMHSTLLSIVFGDPLEGRIAFKEFLYVHDLEHLYARFLVILRIHSHIHNPLVIETLYELYSQPEGEAFLTMAIPLQTNDRLRLMDAMKAIHEFIPSREKSRPLILRYHTSRYILATIRWAGACLLSRSGHAATFLQTLQPTLPAHDRGLPNETHHPSSLYKSSISLITEKHTLLRRATVPTPSSFQAAIGALTSTSRDVFPFSMIPSITRSPSLPSAYKVLTDASAKLSTSPPVNRSPLRKWFPSFFSRGSSSTSSTNPPFLFLSKAMMAGSMPSESLVTRRSASYPRSSSPYLNAFPRQSIHPQIYNPSYTHMVESIPSMRERVSPLTEMNHPFLHTDNPLNPRIEKDGLTQCSSPSTLDDSHTTESFQKDVYESTVMGRNNRLSKKNAPYEPNQRGLQPLDDIPPHAVKYEDISKSIFSIVEAAHENSPSSRGISPSPHISLATTPTFPVLSETFSDCVAGPTSRVMQPQDVSAIASSRVSPVMDYTQHEVINKRKRVFKSPMNDDIHLQANRLCTNRRTCRNTASSSSLKPHVDPFESGIDTQSSMHKEEIRFAEAITESSLLGSHCDPLAQEDSIDVSASPVSLNESESLIFLDSAVYDFHSLESPTSSRTYNENPCALTEKKELNFAETYRLTLPPTLSVSPKLKRASTSLGSFFYDENVEAKVLEKKRLDDGDNSIKSISPACTHEMISPFQEHSGNIPTLVHTAAIVTTQKSSAKAFSRATSEGSLPTYASLCCLPKETSTSIGNLSHDNAVSFEPTLIFNPQRTAHLGDATQSSLAWRRPRTEGVPYQKGKHRTIRLPEFCKENILCRYVNGRYEMHLLEPDRDEDGNCWIRLLANTTYKLHPDDTIRMGLSEFRVHRFHTGISKNQGHRPTMEDEDTIIHDLAISNDLPCSFFGVYDGHGGGECAAFVKNALHHTFRKKLLEFSKGFDLNAASVLHDHVSRALTSSFLAVDKQFFDLQDTVGGNTGCTAVVVAIVGTTIWCANCGDARAVLCRKGVAVPLSIDHKPDREIELRRIMAAGGYIKARRILGRLAVSRAFGDFEFKTGKSTRNMASLVIVNPEVRYARLTPDAEFLILACDGLFDVFTSQTAVDFVRNRLKEMKGYAQDPQRVAADLVEEAILRRNSRDNVSVVIVTFHPQIR</sequence>
<reference evidence="8 9" key="1">
    <citation type="journal article" date="2020" name="bioRxiv">
        <title>Metabolic contributions of an alphaproteobacterial endosymbiont in the apicomplexan Cardiosporidium cionae.</title>
        <authorList>
            <person name="Hunter E.S."/>
            <person name="Paight C.J."/>
            <person name="Lane C.E."/>
        </authorList>
    </citation>
    <scope>NUCLEOTIDE SEQUENCE [LARGE SCALE GENOMIC DNA]</scope>
    <source>
        <strain evidence="8">ESH_2018</strain>
    </source>
</reference>
<evidence type="ECO:0000259" key="7">
    <source>
        <dbReference type="PROSITE" id="PS51746"/>
    </source>
</evidence>
<dbReference type="InterPro" id="IPR000222">
    <property type="entry name" value="PP2C_BS"/>
</dbReference>
<evidence type="ECO:0000256" key="5">
    <source>
        <dbReference type="RuleBase" id="RU003465"/>
    </source>
</evidence>
<dbReference type="InterPro" id="IPR001932">
    <property type="entry name" value="PPM-type_phosphatase-like_dom"/>
</dbReference>
<organism evidence="8 9">
    <name type="scientific">Cardiosporidium cionae</name>
    <dbReference type="NCBI Taxonomy" id="476202"/>
    <lineage>
        <taxon>Eukaryota</taxon>
        <taxon>Sar</taxon>
        <taxon>Alveolata</taxon>
        <taxon>Apicomplexa</taxon>
        <taxon>Aconoidasida</taxon>
        <taxon>Nephromycida</taxon>
        <taxon>Cardiosporidium</taxon>
    </lineage>
</organism>
<dbReference type="PANTHER" id="PTHR47992">
    <property type="entry name" value="PROTEIN PHOSPHATASE"/>
    <property type="match status" value="1"/>
</dbReference>
<feature type="region of interest" description="Disordered" evidence="6">
    <location>
        <begin position="546"/>
        <end position="567"/>
    </location>
</feature>
<comment type="similarity">
    <text evidence="5">Belongs to the PP2C family.</text>
</comment>